<sequence length="184" mass="20338">MKMKRLLCMALVLPLLYLSSCTEEIDTDQWDQLRVAPTLTASILYLESTETLINASPGNEFYAQTLGFEPFSEPYVAERLVEGSITYELENTTSKPLSITLEYLDADGNVLDTELFVVPAQPTPVLVREVNYGTTGKPLSILLNTTEIRVSALNLGDNSSVSPEPDPKVKFRTAAEFTINLKEG</sequence>
<keyword evidence="3" id="KW-1185">Reference proteome</keyword>
<protein>
    <submittedName>
        <fullName evidence="2">Uncharacterized protein</fullName>
    </submittedName>
</protein>
<feature type="signal peptide" evidence="1">
    <location>
        <begin position="1"/>
        <end position="24"/>
    </location>
</feature>
<evidence type="ECO:0000256" key="1">
    <source>
        <dbReference type="SAM" id="SignalP"/>
    </source>
</evidence>
<comment type="caution">
    <text evidence="2">The sequence shown here is derived from an EMBL/GenBank/DDBJ whole genome shotgun (WGS) entry which is preliminary data.</text>
</comment>
<gene>
    <name evidence="2" type="ORF">B7P33_09710</name>
</gene>
<evidence type="ECO:0000313" key="3">
    <source>
        <dbReference type="Proteomes" id="UP000219559"/>
    </source>
</evidence>
<dbReference type="Proteomes" id="UP000219559">
    <property type="component" value="Unassembled WGS sequence"/>
</dbReference>
<dbReference type="AlphaFoldDB" id="A0A2A4G9H4"/>
<reference evidence="2 3" key="1">
    <citation type="submission" date="2017-04" db="EMBL/GenBank/DDBJ databases">
        <title>A new member of the family Flavobacteriaceae isolated from ascidians.</title>
        <authorList>
            <person name="Chen L."/>
        </authorList>
    </citation>
    <scope>NUCLEOTIDE SEQUENCE [LARGE SCALE GENOMIC DNA]</scope>
    <source>
        <strain evidence="2 3">HQA918</strain>
    </source>
</reference>
<feature type="chain" id="PRO_5013285908" evidence="1">
    <location>
        <begin position="25"/>
        <end position="184"/>
    </location>
</feature>
<dbReference type="OrthoDB" id="1448832at2"/>
<evidence type="ECO:0000313" key="2">
    <source>
        <dbReference type="EMBL" id="PCE64636.1"/>
    </source>
</evidence>
<name>A0A2A4G9H4_9FLAO</name>
<organism evidence="2 3">
    <name type="scientific">Sediminicola luteus</name>
    <dbReference type="NCBI Taxonomy" id="319238"/>
    <lineage>
        <taxon>Bacteria</taxon>
        <taxon>Pseudomonadati</taxon>
        <taxon>Bacteroidota</taxon>
        <taxon>Flavobacteriia</taxon>
        <taxon>Flavobacteriales</taxon>
        <taxon>Flavobacteriaceae</taxon>
        <taxon>Sediminicola</taxon>
    </lineage>
</organism>
<proteinExistence type="predicted"/>
<accession>A0A2A4G9H4</accession>
<keyword evidence="1" id="KW-0732">Signal</keyword>
<dbReference type="EMBL" id="NBWU01000003">
    <property type="protein sequence ID" value="PCE64636.1"/>
    <property type="molecule type" value="Genomic_DNA"/>
</dbReference>